<dbReference type="SUPFAM" id="SSF53706">
    <property type="entry name" value="Formate dehydrogenase/DMSO reductase, domains 1-3"/>
    <property type="match status" value="1"/>
</dbReference>
<keyword evidence="6" id="KW-0560">Oxidoreductase</keyword>
<keyword evidence="3" id="KW-0500">Molybdenum</keyword>
<dbReference type="InterPro" id="IPR050612">
    <property type="entry name" value="Prok_Mopterin_Oxidored"/>
</dbReference>
<evidence type="ECO:0000256" key="6">
    <source>
        <dbReference type="ARBA" id="ARBA00023002"/>
    </source>
</evidence>
<sequence length="775" mass="82617">MPESLSPTRREVPTASHFGTYVAETDGRRILGLRPDPADPEPSSIGLGVPSTLDSPARLTAPYVRRGYLERGPGPAGGARGRDPYVRVDWDTALSLAASALRDTIAEHGNPAIFGGSYGWGSAGRFHHPQSQIHRFLNLLGGYTRSVESYSSAAMQVILRRVGGGYGAALASNPTWREIGEQRSLVLAFGGLPARNAQVNGGGIGRHTNLADQRWARAQGAEFVSISPLHDDVDDALEATRLPARPGTDVAIMLALAHELVTAGAHDQDFLRRCTVGWETFEAYLLGRTDGVPKTPAWAGPISGLPAADIAALARRMRGRRTVITTSYSLQRADHGEQAPWMALTLAAISGSLGLPGGGFGAALGALHQLGLEPSRFRPAALPQGRRGVDAFIPVARIADMLLHPGEPFRYDGAQLTYPDVRLVYWVGGNPFHHHQDLNRLVRAWQRPETVIVHEHFANALARHADIVFPAATWLERDDFAAGSADPFVSAMVRAAEPPPEVRTDHAILAGLAAELGIADEFTEGRTEAEWIEHLYAQTRAHATELGAELPTLAELREIGTVALPQPPPALAPYTALRDHADANRLHTPSGKIEIFSERIAGFGLPDCPGHPTWLEPVEWLGAPGAVTYPLHLISGQPDRRLHSQFDNGSHSRAGKVAGREPVLINPADAAARGIVDGAVVRLHNARGECLAGAVVSDRIRPGVVRLSTGAWYDPSGPGGLDVHGNANTLTPDRGTSALAQGPSAHSCLVEIEAYRGDPPPVTVFGPLPTAGPTS</sequence>
<accession>A0ABN2N5R0</accession>
<dbReference type="InterPro" id="IPR006656">
    <property type="entry name" value="Mopterin_OxRdtase"/>
</dbReference>
<evidence type="ECO:0000313" key="12">
    <source>
        <dbReference type="Proteomes" id="UP001500449"/>
    </source>
</evidence>
<reference evidence="11 12" key="1">
    <citation type="journal article" date="2019" name="Int. J. Syst. Evol. Microbiol.">
        <title>The Global Catalogue of Microorganisms (GCM) 10K type strain sequencing project: providing services to taxonomists for standard genome sequencing and annotation.</title>
        <authorList>
            <consortium name="The Broad Institute Genomics Platform"/>
            <consortium name="The Broad Institute Genome Sequencing Center for Infectious Disease"/>
            <person name="Wu L."/>
            <person name="Ma J."/>
        </authorList>
    </citation>
    <scope>NUCLEOTIDE SEQUENCE [LARGE SCALE GENOMIC DNA]</scope>
    <source>
        <strain evidence="11 12">JCM 16009</strain>
    </source>
</reference>
<evidence type="ECO:0000259" key="8">
    <source>
        <dbReference type="Pfam" id="PF00384"/>
    </source>
</evidence>
<name>A0ABN2N5R0_9PSEU</name>
<dbReference type="Proteomes" id="UP001500449">
    <property type="component" value="Unassembled WGS sequence"/>
</dbReference>
<dbReference type="Gene3D" id="3.40.50.740">
    <property type="match status" value="1"/>
</dbReference>
<dbReference type="InterPro" id="IPR006655">
    <property type="entry name" value="Mopterin_OxRdtase_prok_CS"/>
</dbReference>
<evidence type="ECO:0000256" key="5">
    <source>
        <dbReference type="ARBA" id="ARBA00022764"/>
    </source>
</evidence>
<gene>
    <name evidence="11" type="ORF">GCM10009836_35480</name>
</gene>
<dbReference type="RefSeq" id="WP_344417974.1">
    <property type="nucleotide sequence ID" value="NZ_BAAAQK010000009.1"/>
</dbReference>
<feature type="domain" description="Molybdopterin dinucleotide-binding" evidence="9">
    <location>
        <begin position="631"/>
        <end position="748"/>
    </location>
</feature>
<evidence type="ECO:0000256" key="2">
    <source>
        <dbReference type="ARBA" id="ARBA00010312"/>
    </source>
</evidence>
<comment type="caution">
    <text evidence="11">The sequence shown here is derived from an EMBL/GenBank/DDBJ whole genome shotgun (WGS) entry which is preliminary data.</text>
</comment>
<keyword evidence="5" id="KW-0574">Periplasm</keyword>
<evidence type="ECO:0000256" key="4">
    <source>
        <dbReference type="ARBA" id="ARBA00022723"/>
    </source>
</evidence>
<comment type="similarity">
    <text evidence="2">Belongs to the prokaryotic molybdopterin-containing oxidoreductase family.</text>
</comment>
<dbReference type="InterPro" id="IPR006657">
    <property type="entry name" value="MoPterin_dinucl-bd_dom"/>
</dbReference>
<dbReference type="PANTHER" id="PTHR43742:SF10">
    <property type="entry name" value="TRIMETHYLAMINE-N-OXIDE REDUCTASE 2"/>
    <property type="match status" value="1"/>
</dbReference>
<dbReference type="PROSITE" id="PS00932">
    <property type="entry name" value="MOLYBDOPTERIN_PROK_3"/>
    <property type="match status" value="1"/>
</dbReference>
<evidence type="ECO:0000256" key="1">
    <source>
        <dbReference type="ARBA" id="ARBA00001942"/>
    </source>
</evidence>
<dbReference type="Pfam" id="PF00384">
    <property type="entry name" value="Molybdopterin"/>
    <property type="match status" value="1"/>
</dbReference>
<comment type="cofactor">
    <cofactor evidence="1">
        <name>Mo-bis(molybdopterin guanine dinucleotide)</name>
        <dbReference type="ChEBI" id="CHEBI:60539"/>
    </cofactor>
</comment>
<feature type="region of interest" description="Disordered" evidence="7">
    <location>
        <begin position="31"/>
        <end position="51"/>
    </location>
</feature>
<dbReference type="EMBL" id="BAAAQK010000009">
    <property type="protein sequence ID" value="GAA1852315.1"/>
    <property type="molecule type" value="Genomic_DNA"/>
</dbReference>
<evidence type="ECO:0000256" key="3">
    <source>
        <dbReference type="ARBA" id="ARBA00022505"/>
    </source>
</evidence>
<dbReference type="CDD" id="cd02793">
    <property type="entry name" value="MopB_CT_DMSOR-BSOR-TMAOR"/>
    <property type="match status" value="1"/>
</dbReference>
<proteinExistence type="inferred from homology"/>
<dbReference type="PANTHER" id="PTHR43742">
    <property type="entry name" value="TRIMETHYLAMINE-N-OXIDE REDUCTASE"/>
    <property type="match status" value="1"/>
</dbReference>
<dbReference type="Pfam" id="PF01568">
    <property type="entry name" value="Molydop_binding"/>
    <property type="match status" value="1"/>
</dbReference>
<dbReference type="InterPro" id="IPR041954">
    <property type="entry name" value="CT_DMSOR/BSOR/TMAOR"/>
</dbReference>
<evidence type="ECO:0000313" key="11">
    <source>
        <dbReference type="EMBL" id="GAA1852315.1"/>
    </source>
</evidence>
<protein>
    <submittedName>
        <fullName evidence="11">Molybdopterin guanine dinucleotide-containing S/N-oxide reductase</fullName>
    </submittedName>
</protein>
<dbReference type="Gene3D" id="2.40.40.20">
    <property type="match status" value="1"/>
</dbReference>
<feature type="domain" description="Molybdopterin oxidoreductase" evidence="8">
    <location>
        <begin position="58"/>
        <end position="513"/>
    </location>
</feature>
<keyword evidence="4" id="KW-0479">Metal-binding</keyword>
<organism evidence="11 12">
    <name type="scientific">Pseudonocardia ailaonensis</name>
    <dbReference type="NCBI Taxonomy" id="367279"/>
    <lineage>
        <taxon>Bacteria</taxon>
        <taxon>Bacillati</taxon>
        <taxon>Actinomycetota</taxon>
        <taxon>Actinomycetes</taxon>
        <taxon>Pseudonocardiales</taxon>
        <taxon>Pseudonocardiaceae</taxon>
        <taxon>Pseudonocardia</taxon>
    </lineage>
</organism>
<keyword evidence="12" id="KW-1185">Reference proteome</keyword>
<dbReference type="InterPro" id="IPR009010">
    <property type="entry name" value="Asp_de-COase-like_dom_sf"/>
</dbReference>
<dbReference type="Gene3D" id="3.90.55.10">
    <property type="entry name" value="Dimethylsulfoxide Reductase, domain 3"/>
    <property type="match status" value="1"/>
</dbReference>
<dbReference type="InterPro" id="IPR041460">
    <property type="entry name" value="Molybdopterin_N"/>
</dbReference>
<evidence type="ECO:0000256" key="7">
    <source>
        <dbReference type="SAM" id="MobiDB-lite"/>
    </source>
</evidence>
<dbReference type="Gene3D" id="3.40.228.10">
    <property type="entry name" value="Dimethylsulfoxide Reductase, domain 2"/>
    <property type="match status" value="1"/>
</dbReference>
<dbReference type="Pfam" id="PF18364">
    <property type="entry name" value="Molybdopterin_N"/>
    <property type="match status" value="1"/>
</dbReference>
<feature type="domain" description="Molybdopterin oxidoreductase N-terminal" evidence="10">
    <location>
        <begin position="14"/>
        <end position="50"/>
    </location>
</feature>
<evidence type="ECO:0000259" key="9">
    <source>
        <dbReference type="Pfam" id="PF01568"/>
    </source>
</evidence>
<dbReference type="SUPFAM" id="SSF50692">
    <property type="entry name" value="ADC-like"/>
    <property type="match status" value="1"/>
</dbReference>
<evidence type="ECO:0000259" key="10">
    <source>
        <dbReference type="Pfam" id="PF18364"/>
    </source>
</evidence>